<keyword evidence="1" id="KW-1185">Reference proteome</keyword>
<sequence>MQYKNSLPKNVVDEIDRMFQNQMQQHQQQREEYHKSVVARLSPAARAADERMSAIDRDPMIPPQQKMQQIQMIRNSLPQNVRNELDTAMRG</sequence>
<reference evidence="2" key="1">
    <citation type="submission" date="2022-11" db="UniProtKB">
        <authorList>
            <consortium name="WormBaseParasite"/>
        </authorList>
    </citation>
    <scope>IDENTIFICATION</scope>
</reference>
<dbReference type="Proteomes" id="UP000887540">
    <property type="component" value="Unplaced"/>
</dbReference>
<name>A0A914E971_9BILA</name>
<organism evidence="1 2">
    <name type="scientific">Acrobeloides nanus</name>
    <dbReference type="NCBI Taxonomy" id="290746"/>
    <lineage>
        <taxon>Eukaryota</taxon>
        <taxon>Metazoa</taxon>
        <taxon>Ecdysozoa</taxon>
        <taxon>Nematoda</taxon>
        <taxon>Chromadorea</taxon>
        <taxon>Rhabditida</taxon>
        <taxon>Tylenchina</taxon>
        <taxon>Cephalobomorpha</taxon>
        <taxon>Cephaloboidea</taxon>
        <taxon>Cephalobidae</taxon>
        <taxon>Acrobeloides</taxon>
    </lineage>
</organism>
<dbReference type="AlphaFoldDB" id="A0A914E971"/>
<dbReference type="WBParaSite" id="ACRNAN_scaffold6542.g21278.t1">
    <property type="protein sequence ID" value="ACRNAN_scaffold6542.g21278.t1"/>
    <property type="gene ID" value="ACRNAN_scaffold6542.g21278"/>
</dbReference>
<accession>A0A914E971</accession>
<protein>
    <submittedName>
        <fullName evidence="2">SXP/RAL-2 family protein Ani s 5-like cation-binding domain-containing protein</fullName>
    </submittedName>
</protein>
<proteinExistence type="predicted"/>
<evidence type="ECO:0000313" key="1">
    <source>
        <dbReference type="Proteomes" id="UP000887540"/>
    </source>
</evidence>
<evidence type="ECO:0000313" key="2">
    <source>
        <dbReference type="WBParaSite" id="ACRNAN_scaffold6542.g21278.t1"/>
    </source>
</evidence>